<feature type="non-terminal residue" evidence="2">
    <location>
        <position position="110"/>
    </location>
</feature>
<comment type="caution">
    <text evidence="2">The sequence shown here is derived from an EMBL/GenBank/DDBJ whole genome shotgun (WGS) entry which is preliminary data.</text>
</comment>
<feature type="compositionally biased region" description="Polar residues" evidence="1">
    <location>
        <begin position="46"/>
        <end position="69"/>
    </location>
</feature>
<feature type="region of interest" description="Disordered" evidence="1">
    <location>
        <begin position="46"/>
        <end position="93"/>
    </location>
</feature>
<feature type="compositionally biased region" description="Low complexity" evidence="1">
    <location>
        <begin position="70"/>
        <end position="85"/>
    </location>
</feature>
<reference evidence="2" key="1">
    <citation type="journal article" date="2020" name="Fungal Divers.">
        <title>Resolving the Mortierellaceae phylogeny through synthesis of multi-gene phylogenetics and phylogenomics.</title>
        <authorList>
            <person name="Vandepol N."/>
            <person name="Liber J."/>
            <person name="Desiro A."/>
            <person name="Na H."/>
            <person name="Kennedy M."/>
            <person name="Barry K."/>
            <person name="Grigoriev I.V."/>
            <person name="Miller A.N."/>
            <person name="O'Donnell K."/>
            <person name="Stajich J.E."/>
            <person name="Bonito G."/>
        </authorList>
    </citation>
    <scope>NUCLEOTIDE SEQUENCE</scope>
    <source>
        <strain evidence="2">KOD1015</strain>
    </source>
</reference>
<evidence type="ECO:0000313" key="3">
    <source>
        <dbReference type="Proteomes" id="UP000780801"/>
    </source>
</evidence>
<feature type="non-terminal residue" evidence="2">
    <location>
        <position position="1"/>
    </location>
</feature>
<protein>
    <submittedName>
        <fullName evidence="2">Uncharacterized protein</fullName>
    </submittedName>
</protein>
<feature type="compositionally biased region" description="Low complexity" evidence="1">
    <location>
        <begin position="10"/>
        <end position="20"/>
    </location>
</feature>
<name>A0A9P6ETI4_9FUNG</name>
<feature type="region of interest" description="Disordered" evidence="1">
    <location>
        <begin position="1"/>
        <end position="28"/>
    </location>
</feature>
<dbReference type="EMBL" id="JAABOA010008460">
    <property type="protein sequence ID" value="KAF9534553.1"/>
    <property type="molecule type" value="Genomic_DNA"/>
</dbReference>
<keyword evidence="3" id="KW-1185">Reference proteome</keyword>
<organism evidence="2 3">
    <name type="scientific">Lunasporangiospora selenospora</name>
    <dbReference type="NCBI Taxonomy" id="979761"/>
    <lineage>
        <taxon>Eukaryota</taxon>
        <taxon>Fungi</taxon>
        <taxon>Fungi incertae sedis</taxon>
        <taxon>Mucoromycota</taxon>
        <taxon>Mortierellomycotina</taxon>
        <taxon>Mortierellomycetes</taxon>
        <taxon>Mortierellales</taxon>
        <taxon>Mortierellaceae</taxon>
        <taxon>Lunasporangiospora</taxon>
    </lineage>
</organism>
<evidence type="ECO:0000313" key="2">
    <source>
        <dbReference type="EMBL" id="KAF9534553.1"/>
    </source>
</evidence>
<sequence length="110" mass="11737">ANNIVRASSQQQQQQQQQQQATGSVSTSNAGLAFPWGLISSPMESFSSVNPASPFASPSTTYANADQSVSCDSSRATSPSSASTSYGTHQPTPYENYLTWFESESSMPQM</sequence>
<accession>A0A9P6ETI4</accession>
<dbReference type="AlphaFoldDB" id="A0A9P6ETI4"/>
<dbReference type="Proteomes" id="UP000780801">
    <property type="component" value="Unassembled WGS sequence"/>
</dbReference>
<evidence type="ECO:0000256" key="1">
    <source>
        <dbReference type="SAM" id="MobiDB-lite"/>
    </source>
</evidence>
<gene>
    <name evidence="2" type="ORF">BGW38_010449</name>
</gene>
<proteinExistence type="predicted"/>